<accession>A0A1E5D444</accession>
<keyword evidence="1" id="KW-0805">Transcription regulation</keyword>
<dbReference type="Proteomes" id="UP000094165">
    <property type="component" value="Unassembled WGS sequence"/>
</dbReference>
<comment type="caution">
    <text evidence="4">The sequence shown here is derived from an EMBL/GenBank/DDBJ whole genome shotgun (WGS) entry which is preliminary data.</text>
</comment>
<reference evidence="4 5" key="1">
    <citation type="journal article" date="2012" name="Science">
        <title>Ecological populations of bacteria act as socially cohesive units of antibiotic production and resistance.</title>
        <authorList>
            <person name="Cordero O.X."/>
            <person name="Wildschutte H."/>
            <person name="Kirkup B."/>
            <person name="Proehl S."/>
            <person name="Ngo L."/>
            <person name="Hussain F."/>
            <person name="Le Roux F."/>
            <person name="Mincer T."/>
            <person name="Polz M.F."/>
        </authorList>
    </citation>
    <scope>NUCLEOTIDE SEQUENCE [LARGE SCALE GENOMIC DNA]</scope>
    <source>
        <strain evidence="4 5">FF-238</strain>
    </source>
</reference>
<dbReference type="SUPFAM" id="SSF46689">
    <property type="entry name" value="Homeodomain-like"/>
    <property type="match status" value="1"/>
</dbReference>
<name>A0A1E5D444_9VIBR</name>
<dbReference type="PROSITE" id="PS01124">
    <property type="entry name" value="HTH_ARAC_FAMILY_2"/>
    <property type="match status" value="1"/>
</dbReference>
<dbReference type="AlphaFoldDB" id="A0A1E5D444"/>
<evidence type="ECO:0000313" key="4">
    <source>
        <dbReference type="EMBL" id="OEE78321.1"/>
    </source>
</evidence>
<dbReference type="GO" id="GO:0003700">
    <property type="term" value="F:DNA-binding transcription factor activity"/>
    <property type="evidence" value="ECO:0007669"/>
    <property type="project" value="InterPro"/>
</dbReference>
<protein>
    <submittedName>
        <fullName evidence="4">AraC family transcriptional regulator</fullName>
    </submittedName>
</protein>
<evidence type="ECO:0000313" key="5">
    <source>
        <dbReference type="Proteomes" id="UP000094165"/>
    </source>
</evidence>
<evidence type="ECO:0000259" key="3">
    <source>
        <dbReference type="PROSITE" id="PS01124"/>
    </source>
</evidence>
<dbReference type="GO" id="GO:0043565">
    <property type="term" value="F:sequence-specific DNA binding"/>
    <property type="evidence" value="ECO:0007669"/>
    <property type="project" value="InterPro"/>
</dbReference>
<sequence>MIVAELERSQGIATRVLYQRDSDDIDWVEIAFRFGFSDQPHLIRYLKKQIGLTPKTYEKERSLTIDVYGGVRST</sequence>
<organism evidence="4 5">
    <name type="scientific">Vibrio genomosp. F6 str. FF-238</name>
    <dbReference type="NCBI Taxonomy" id="1191298"/>
    <lineage>
        <taxon>Bacteria</taxon>
        <taxon>Pseudomonadati</taxon>
        <taxon>Pseudomonadota</taxon>
        <taxon>Gammaproteobacteria</taxon>
        <taxon>Vibrionales</taxon>
        <taxon>Vibrionaceae</taxon>
        <taxon>Vibrio</taxon>
    </lineage>
</organism>
<keyword evidence="2" id="KW-0804">Transcription</keyword>
<keyword evidence="5" id="KW-1185">Reference proteome</keyword>
<evidence type="ECO:0000256" key="1">
    <source>
        <dbReference type="ARBA" id="ARBA00023015"/>
    </source>
</evidence>
<evidence type="ECO:0000256" key="2">
    <source>
        <dbReference type="ARBA" id="ARBA00023163"/>
    </source>
</evidence>
<gene>
    <name evidence="4" type="ORF">A130_03450</name>
</gene>
<proteinExistence type="predicted"/>
<dbReference type="InterPro" id="IPR009057">
    <property type="entry name" value="Homeodomain-like_sf"/>
</dbReference>
<dbReference type="InterPro" id="IPR018060">
    <property type="entry name" value="HTH_AraC"/>
</dbReference>
<feature type="domain" description="HTH araC/xylS-type" evidence="3">
    <location>
        <begin position="13"/>
        <end position="60"/>
    </location>
</feature>
<dbReference type="Gene3D" id="1.10.10.60">
    <property type="entry name" value="Homeodomain-like"/>
    <property type="match status" value="1"/>
</dbReference>
<dbReference type="EMBL" id="AJYW02000051">
    <property type="protein sequence ID" value="OEE78321.1"/>
    <property type="molecule type" value="Genomic_DNA"/>
</dbReference>